<geneLocation type="plasmid" evidence="1 2">
    <name>unnamed1</name>
</geneLocation>
<proteinExistence type="predicted"/>
<gene>
    <name evidence="1" type="ORF">EOK75_14230</name>
</gene>
<dbReference type="RefSeq" id="WP_137194764.1">
    <property type="nucleotide sequence ID" value="NZ_CP039965.1"/>
</dbReference>
<reference evidence="1 2" key="1">
    <citation type="submission" date="2019-05" db="EMBL/GenBank/DDBJ databases">
        <title>Pseudorhodobacter turbinis sp. nov., isolated from the gut of the Korean turban shell.</title>
        <authorList>
            <person name="Jeong Y.-S."/>
            <person name="Kang W.-R."/>
            <person name="Bae J.-W."/>
        </authorList>
    </citation>
    <scope>NUCLEOTIDE SEQUENCE [LARGE SCALE GENOMIC DNA]</scope>
    <source>
        <strain evidence="1 2">S12M18</strain>
        <plasmid evidence="1 2">unnamed1</plasmid>
    </source>
</reference>
<keyword evidence="2" id="KW-1185">Reference proteome</keyword>
<protein>
    <submittedName>
        <fullName evidence="1">Uncharacterized protein</fullName>
    </submittedName>
</protein>
<accession>A0A4V1E155</accession>
<organism evidence="1 2">
    <name type="scientific">Pseudorhodobacter turbinis</name>
    <dbReference type="NCBI Taxonomy" id="2500533"/>
    <lineage>
        <taxon>Bacteria</taxon>
        <taxon>Pseudomonadati</taxon>
        <taxon>Pseudomonadota</taxon>
        <taxon>Alphaproteobacteria</taxon>
        <taxon>Rhodobacterales</taxon>
        <taxon>Paracoccaceae</taxon>
        <taxon>Pseudorhodobacter</taxon>
    </lineage>
</organism>
<evidence type="ECO:0000313" key="1">
    <source>
        <dbReference type="EMBL" id="QCO56954.1"/>
    </source>
</evidence>
<name>A0A4V1E155_9RHOB</name>
<dbReference type="AlphaFoldDB" id="A0A4V1E155"/>
<evidence type="ECO:0000313" key="2">
    <source>
        <dbReference type="Proteomes" id="UP000298631"/>
    </source>
</evidence>
<sequence>MTIDHQKLFRQLDEAFQILGEPQFLVPDVCKITGATPKAIEHFVDPKRGMVHLMGDWVNPGTGKRRRFTGEQVLMIAAAYAVSRVGFPQRWSIQLAEQVANRAKGRINGLAVNTHMTLLNYPMQNGDWAFKAIYAETVEEPILPLSVLALDVDRLIDETLTQLMAIVNGEEIPDFTIPDPEPEPSPYSPKSNFFKNWEKGESGEWHYVGLTLEETRILMEDQGFALDGDELLNVEAVKNPDREYMLELRDRHEQAKWVAIGFNEGND</sequence>
<dbReference type="Proteomes" id="UP000298631">
    <property type="component" value="Plasmid unnamed1"/>
</dbReference>
<keyword evidence="1" id="KW-0614">Plasmid</keyword>
<dbReference type="KEGG" id="pseb:EOK75_14230"/>
<dbReference type="EMBL" id="CP039965">
    <property type="protein sequence ID" value="QCO56954.1"/>
    <property type="molecule type" value="Genomic_DNA"/>
</dbReference>
<dbReference type="OrthoDB" id="8139096at2"/>